<feature type="domain" description="CobQ/CobB/MinD/ParA nucleotide binding" evidence="1">
    <location>
        <begin position="13"/>
        <end position="215"/>
    </location>
</feature>
<dbReference type="Pfam" id="PF01656">
    <property type="entry name" value="CbiA"/>
    <property type="match status" value="1"/>
</dbReference>
<dbReference type="RefSeq" id="WP_265424996.1">
    <property type="nucleotide sequence ID" value="NZ_JAPFPW010000009.1"/>
</dbReference>
<dbReference type="EMBL" id="JAPFPW010000009">
    <property type="protein sequence ID" value="MCW7754079.1"/>
    <property type="molecule type" value="Genomic_DNA"/>
</dbReference>
<dbReference type="InterPro" id="IPR002586">
    <property type="entry name" value="CobQ/CobB/MinD/ParA_Nub-bd_dom"/>
</dbReference>
<organism evidence="2 3">
    <name type="scientific">Desulfobotulus pelophilus</name>
    <dbReference type="NCBI Taxonomy" id="2823377"/>
    <lineage>
        <taxon>Bacteria</taxon>
        <taxon>Pseudomonadati</taxon>
        <taxon>Thermodesulfobacteriota</taxon>
        <taxon>Desulfobacteria</taxon>
        <taxon>Desulfobacterales</taxon>
        <taxon>Desulfobacteraceae</taxon>
        <taxon>Desulfobotulus</taxon>
    </lineage>
</organism>
<evidence type="ECO:0000259" key="1">
    <source>
        <dbReference type="Pfam" id="PF01656"/>
    </source>
</evidence>
<sequence>MVSSVMHSVFCFINHNRDTGKTATVRNIAAAMALSGKQVLAVFPPAAACHEGWSSSLSVGNEMAEDEVIKGLYFLTPDFGFPEEDLSWPMICQKIETILTSLPADMVVLLDTPSAFSAFTRAGLFLARGGLIPLQLDASSFDRLGPTLGLLEWVRREKQQALPLLGMIPVRVRPQQSLSRIFSGPALSLFRAKMAPFPVPEDPLVSRAELNGKPVFYEDILSPSAKSYGMLAAWIGRFL</sequence>
<dbReference type="SUPFAM" id="SSF52540">
    <property type="entry name" value="P-loop containing nucleoside triphosphate hydrolases"/>
    <property type="match status" value="1"/>
</dbReference>
<dbReference type="InterPro" id="IPR027417">
    <property type="entry name" value="P-loop_NTPase"/>
</dbReference>
<dbReference type="PANTHER" id="PTHR13696">
    <property type="entry name" value="P-LOOP CONTAINING NUCLEOSIDE TRIPHOSPHATE HYDROLASE"/>
    <property type="match status" value="1"/>
</dbReference>
<evidence type="ECO:0000313" key="3">
    <source>
        <dbReference type="Proteomes" id="UP001209681"/>
    </source>
</evidence>
<dbReference type="PANTHER" id="PTHR13696:SF99">
    <property type="entry name" value="COBYRINIC ACID AC-DIAMIDE SYNTHASE"/>
    <property type="match status" value="1"/>
</dbReference>
<dbReference type="Gene3D" id="3.40.50.300">
    <property type="entry name" value="P-loop containing nucleotide triphosphate hydrolases"/>
    <property type="match status" value="1"/>
</dbReference>
<reference evidence="2 3" key="1">
    <citation type="submission" date="2022-11" db="EMBL/GenBank/DDBJ databases">
        <title>Desulfobotulus tamanensis H1 sp. nov. - anaerobic, alkaliphilic, sulphate reducing bacterium isolated from terrestrial mud volcano.</title>
        <authorList>
            <person name="Frolova A."/>
            <person name="Merkel A.Y."/>
            <person name="Slobodkin A.I."/>
        </authorList>
    </citation>
    <scope>NUCLEOTIDE SEQUENCE [LARGE SCALE GENOMIC DNA]</scope>
    <source>
        <strain evidence="2 3">H1</strain>
    </source>
</reference>
<evidence type="ECO:0000313" key="2">
    <source>
        <dbReference type="EMBL" id="MCW7754079.1"/>
    </source>
</evidence>
<proteinExistence type="predicted"/>
<dbReference type="Proteomes" id="UP001209681">
    <property type="component" value="Unassembled WGS sequence"/>
</dbReference>
<keyword evidence="3" id="KW-1185">Reference proteome</keyword>
<accession>A0ABT3N9F6</accession>
<protein>
    <submittedName>
        <fullName evidence="2">ParA family protein</fullName>
    </submittedName>
</protein>
<dbReference type="InterPro" id="IPR050678">
    <property type="entry name" value="DNA_Partitioning_ATPase"/>
</dbReference>
<name>A0ABT3N9F6_9BACT</name>
<comment type="caution">
    <text evidence="2">The sequence shown here is derived from an EMBL/GenBank/DDBJ whole genome shotgun (WGS) entry which is preliminary data.</text>
</comment>
<gene>
    <name evidence="2" type="ORF">OOT00_08775</name>
</gene>